<accession>A0AAW0HCN3</accession>
<comment type="caution">
    <text evidence="1">The sequence shown here is derived from an EMBL/GenBank/DDBJ whole genome shotgun (WGS) entry which is preliminary data.</text>
</comment>
<gene>
    <name evidence="1" type="ORF">U0070_024243</name>
</gene>
<protein>
    <submittedName>
        <fullName evidence="1">Uncharacterized protein</fullName>
    </submittedName>
</protein>
<evidence type="ECO:0000313" key="2">
    <source>
        <dbReference type="Proteomes" id="UP001488838"/>
    </source>
</evidence>
<evidence type="ECO:0000313" key="1">
    <source>
        <dbReference type="EMBL" id="KAK7800463.1"/>
    </source>
</evidence>
<dbReference type="EMBL" id="JBBHLL010000548">
    <property type="protein sequence ID" value="KAK7800463.1"/>
    <property type="molecule type" value="Genomic_DNA"/>
</dbReference>
<name>A0AAW0HCN3_MYOGA</name>
<dbReference type="SUPFAM" id="SSF54791">
    <property type="entry name" value="Eukaryotic type KH-domain (KH-domain type I)"/>
    <property type="match status" value="1"/>
</dbReference>
<proteinExistence type="predicted"/>
<dbReference type="Gene3D" id="3.30.1370.10">
    <property type="entry name" value="K Homology domain, type 1"/>
    <property type="match status" value="1"/>
</dbReference>
<dbReference type="GO" id="GO:0003723">
    <property type="term" value="F:RNA binding"/>
    <property type="evidence" value="ECO:0007669"/>
    <property type="project" value="InterPro"/>
</dbReference>
<sequence>MERMLAVTLERKEKSVKILEKRGAHVNISEGNYPETIITLAGFTDAITKAFTTIIHKLEKVISITTPNSTAARRPSS</sequence>
<keyword evidence="2" id="KW-1185">Reference proteome</keyword>
<organism evidence="1 2">
    <name type="scientific">Myodes glareolus</name>
    <name type="common">Bank vole</name>
    <name type="synonym">Clethrionomys glareolus</name>
    <dbReference type="NCBI Taxonomy" id="447135"/>
    <lineage>
        <taxon>Eukaryota</taxon>
        <taxon>Metazoa</taxon>
        <taxon>Chordata</taxon>
        <taxon>Craniata</taxon>
        <taxon>Vertebrata</taxon>
        <taxon>Euteleostomi</taxon>
        <taxon>Mammalia</taxon>
        <taxon>Eutheria</taxon>
        <taxon>Euarchontoglires</taxon>
        <taxon>Glires</taxon>
        <taxon>Rodentia</taxon>
        <taxon>Myomorpha</taxon>
        <taxon>Muroidea</taxon>
        <taxon>Cricetidae</taxon>
        <taxon>Arvicolinae</taxon>
        <taxon>Myodes</taxon>
    </lineage>
</organism>
<dbReference type="AlphaFoldDB" id="A0AAW0HCN3"/>
<dbReference type="Proteomes" id="UP001488838">
    <property type="component" value="Unassembled WGS sequence"/>
</dbReference>
<dbReference type="InterPro" id="IPR036612">
    <property type="entry name" value="KH_dom_type_1_sf"/>
</dbReference>
<reference evidence="1 2" key="1">
    <citation type="journal article" date="2023" name="bioRxiv">
        <title>Conserved and derived expression patterns and positive selection on dental genes reveal complex evolutionary context of ever-growing rodent molars.</title>
        <authorList>
            <person name="Calamari Z.T."/>
            <person name="Song A."/>
            <person name="Cohen E."/>
            <person name="Akter M."/>
            <person name="Roy R.D."/>
            <person name="Hallikas O."/>
            <person name="Christensen M.M."/>
            <person name="Li P."/>
            <person name="Marangoni P."/>
            <person name="Jernvall J."/>
            <person name="Klein O.D."/>
        </authorList>
    </citation>
    <scope>NUCLEOTIDE SEQUENCE [LARGE SCALE GENOMIC DNA]</scope>
    <source>
        <strain evidence="1">V071</strain>
    </source>
</reference>